<feature type="domain" description="S1 motif" evidence="1">
    <location>
        <begin position="109"/>
        <end position="187"/>
    </location>
</feature>
<gene>
    <name evidence="2" type="ORF">COU07_03490</name>
</gene>
<dbReference type="InterPro" id="IPR035104">
    <property type="entry name" value="Ribosomal_protein_S1-like"/>
</dbReference>
<reference evidence="3" key="1">
    <citation type="submission" date="2017-09" db="EMBL/GenBank/DDBJ databases">
        <title>Depth-based differentiation of microbial function through sediment-hosted aquifers and enrichment of novel symbionts in the deep terrestrial subsurface.</title>
        <authorList>
            <person name="Probst A.J."/>
            <person name="Ladd B."/>
            <person name="Jarett J.K."/>
            <person name="Geller-Mcgrath D.E."/>
            <person name="Sieber C.M.K."/>
            <person name="Emerson J.B."/>
            <person name="Anantharaman K."/>
            <person name="Thomas B.C."/>
            <person name="Malmstrom R."/>
            <person name="Stieglmeier M."/>
            <person name="Klingl A."/>
            <person name="Woyke T."/>
            <person name="Ryan C.M."/>
            <person name="Banfield J.F."/>
        </authorList>
    </citation>
    <scope>NUCLEOTIDE SEQUENCE [LARGE SCALE GENOMIC DNA]</scope>
</reference>
<dbReference type="PANTHER" id="PTHR47559">
    <property type="entry name" value="OS03G0844900 PROTEIN"/>
    <property type="match status" value="1"/>
</dbReference>
<name>A0A2H0URA7_9BACT</name>
<dbReference type="InterPro" id="IPR012340">
    <property type="entry name" value="NA-bd_OB-fold"/>
</dbReference>
<dbReference type="SUPFAM" id="SSF50249">
    <property type="entry name" value="Nucleic acid-binding proteins"/>
    <property type="match status" value="4"/>
</dbReference>
<dbReference type="GO" id="GO:0005840">
    <property type="term" value="C:ribosome"/>
    <property type="evidence" value="ECO:0007669"/>
    <property type="project" value="UniProtKB-KW"/>
</dbReference>
<dbReference type="Gene3D" id="2.40.50.140">
    <property type="entry name" value="Nucleic acid-binding proteins"/>
    <property type="match status" value="4"/>
</dbReference>
<dbReference type="InterPro" id="IPR052757">
    <property type="entry name" value="Ribosomal_protein_S1"/>
</dbReference>
<dbReference type="SMART" id="SM00316">
    <property type="entry name" value="S1"/>
    <property type="match status" value="4"/>
</dbReference>
<feature type="domain" description="S1 motif" evidence="1">
    <location>
        <begin position="24"/>
        <end position="91"/>
    </location>
</feature>
<dbReference type="PRINTS" id="PR00681">
    <property type="entry name" value="RIBOSOMALS1"/>
</dbReference>
<dbReference type="PROSITE" id="PS50126">
    <property type="entry name" value="S1"/>
    <property type="match status" value="4"/>
</dbReference>
<dbReference type="Proteomes" id="UP000231157">
    <property type="component" value="Unassembled WGS sequence"/>
</dbReference>
<dbReference type="GO" id="GO:0003676">
    <property type="term" value="F:nucleic acid binding"/>
    <property type="evidence" value="ECO:0007669"/>
    <property type="project" value="InterPro"/>
</dbReference>
<accession>A0A2H0URA7</accession>
<comment type="caution">
    <text evidence="2">The sequence shown here is derived from an EMBL/GenBank/DDBJ whole genome shotgun (WGS) entry which is preliminary data.</text>
</comment>
<evidence type="ECO:0000313" key="2">
    <source>
        <dbReference type="EMBL" id="PIR88934.1"/>
    </source>
</evidence>
<feature type="domain" description="S1 motif" evidence="1">
    <location>
        <begin position="290"/>
        <end position="357"/>
    </location>
</feature>
<dbReference type="Pfam" id="PF00575">
    <property type="entry name" value="S1"/>
    <property type="match status" value="3"/>
</dbReference>
<keyword evidence="2" id="KW-0687">Ribonucleoprotein</keyword>
<dbReference type="EMBL" id="PFAZ01000009">
    <property type="protein sequence ID" value="PIR88934.1"/>
    <property type="molecule type" value="Genomic_DNA"/>
</dbReference>
<protein>
    <submittedName>
        <fullName evidence="2">30S ribosomal protein S1</fullName>
    </submittedName>
</protein>
<evidence type="ECO:0000313" key="3">
    <source>
        <dbReference type="Proteomes" id="UP000231157"/>
    </source>
</evidence>
<dbReference type="PANTHER" id="PTHR47559:SF1">
    <property type="entry name" value="OS03G0844900 PROTEIN"/>
    <property type="match status" value="1"/>
</dbReference>
<sequence length="358" mass="39672">MRKNNLVINQLLKLTSGLSILKPSDLVEGILIESTAKSAYFDLGAFGTGIVYGAEFSNASRVIKGLKTGDKISAKVVDVENENGYVELSLTEAGAQKVWDSVKEFMEQGEIITVKITGANSGGLLAEVNNMRAFLPVSQLTTDHYPRVDDGDKGRILEELRKLVGSDLKVKIIDIKPRANKIILSERETVQENVKELLAKYKVDDIVDGIISGVADFGAFMRFADNPQIEGLIHISELDHRLIENPKDVVKIGDAVKAKIIEIKDNRVSLSLKALKPDPWEKVEDEYKPGDEVKGSVTRFNPFGAFILLDEDIQGLIHVSEFGSVEDMKKALEEGKMYTFKVELVKASEKRIILKLKK</sequence>
<proteinExistence type="predicted"/>
<dbReference type="CDD" id="cd04465">
    <property type="entry name" value="S1_RPS1_repeat_ec2_hs2"/>
    <property type="match status" value="1"/>
</dbReference>
<organism evidence="2 3">
    <name type="scientific">Candidatus Harrisonbacteria bacterium CG10_big_fil_rev_8_21_14_0_10_40_38</name>
    <dbReference type="NCBI Taxonomy" id="1974583"/>
    <lineage>
        <taxon>Bacteria</taxon>
        <taxon>Candidatus Harrisoniibacteriota</taxon>
    </lineage>
</organism>
<feature type="domain" description="S1 motif" evidence="1">
    <location>
        <begin position="204"/>
        <end position="273"/>
    </location>
</feature>
<dbReference type="InterPro" id="IPR003029">
    <property type="entry name" value="S1_domain"/>
</dbReference>
<keyword evidence="2" id="KW-0689">Ribosomal protein</keyword>
<evidence type="ECO:0000259" key="1">
    <source>
        <dbReference type="PROSITE" id="PS50126"/>
    </source>
</evidence>
<dbReference type="AlphaFoldDB" id="A0A2H0URA7"/>